<protein>
    <submittedName>
        <fullName evidence="1">Uncharacterized protein</fullName>
    </submittedName>
</protein>
<dbReference type="Proteomes" id="UP000526625">
    <property type="component" value="Unassembled WGS sequence"/>
</dbReference>
<gene>
    <name evidence="1" type="ORF">GGD45_000871</name>
</gene>
<sequence length="96" mass="10120">MATDRADVKGQRVQKGNKVADFSIRRRCQICYNPRAASALSLIQSPHSAILAGAKGGTSRNVDMSGQCRAPPASTASGIARLAAAIRSEDHDDRIG</sequence>
<reference evidence="1 2" key="1">
    <citation type="submission" date="2020-08" db="EMBL/GenBank/DDBJ databases">
        <title>Genomic Encyclopedia of Type Strains, Phase IV (KMG-V): Genome sequencing to study the core and pangenomes of soil and plant-associated prokaryotes.</title>
        <authorList>
            <person name="Whitman W."/>
        </authorList>
    </citation>
    <scope>NUCLEOTIDE SEQUENCE [LARGE SCALE GENOMIC DNA]</scope>
    <source>
        <strain evidence="1 2">SEMIA 4059</strain>
    </source>
</reference>
<name>A0ABR6QU78_RHITR</name>
<proteinExistence type="predicted"/>
<evidence type="ECO:0000313" key="1">
    <source>
        <dbReference type="EMBL" id="MBB6490481.1"/>
    </source>
</evidence>
<dbReference type="EMBL" id="JACHBF010000002">
    <property type="protein sequence ID" value="MBB6490481.1"/>
    <property type="molecule type" value="Genomic_DNA"/>
</dbReference>
<comment type="caution">
    <text evidence="1">The sequence shown here is derived from an EMBL/GenBank/DDBJ whole genome shotgun (WGS) entry which is preliminary data.</text>
</comment>
<evidence type="ECO:0000313" key="2">
    <source>
        <dbReference type="Proteomes" id="UP000526625"/>
    </source>
</evidence>
<organism evidence="1 2">
    <name type="scientific">Rhizobium tropici</name>
    <dbReference type="NCBI Taxonomy" id="398"/>
    <lineage>
        <taxon>Bacteria</taxon>
        <taxon>Pseudomonadati</taxon>
        <taxon>Pseudomonadota</taxon>
        <taxon>Alphaproteobacteria</taxon>
        <taxon>Hyphomicrobiales</taxon>
        <taxon>Rhizobiaceae</taxon>
        <taxon>Rhizobium/Agrobacterium group</taxon>
        <taxon>Rhizobium</taxon>
    </lineage>
</organism>
<keyword evidence="2" id="KW-1185">Reference proteome</keyword>
<accession>A0ABR6QU78</accession>